<evidence type="ECO:0008006" key="2">
    <source>
        <dbReference type="Google" id="ProtNLM"/>
    </source>
</evidence>
<reference evidence="1" key="1">
    <citation type="journal article" date="2014" name="Front. Microbiol.">
        <title>High frequency of phylogenetically diverse reductive dehalogenase-homologous genes in deep subseafloor sedimentary metagenomes.</title>
        <authorList>
            <person name="Kawai M."/>
            <person name="Futagami T."/>
            <person name="Toyoda A."/>
            <person name="Takaki Y."/>
            <person name="Nishi S."/>
            <person name="Hori S."/>
            <person name="Arai W."/>
            <person name="Tsubouchi T."/>
            <person name="Morono Y."/>
            <person name="Uchiyama I."/>
            <person name="Ito T."/>
            <person name="Fujiyama A."/>
            <person name="Inagaki F."/>
            <person name="Takami H."/>
        </authorList>
    </citation>
    <scope>NUCLEOTIDE SEQUENCE</scope>
    <source>
        <strain evidence="1">Expedition CK06-06</strain>
    </source>
</reference>
<organism evidence="1">
    <name type="scientific">marine sediment metagenome</name>
    <dbReference type="NCBI Taxonomy" id="412755"/>
    <lineage>
        <taxon>unclassified sequences</taxon>
        <taxon>metagenomes</taxon>
        <taxon>ecological metagenomes</taxon>
    </lineage>
</organism>
<sequence length="102" mass="12181">MVSDDVLRDFYEREKRNRAKREFLDNFLVEEKACPYICPYCTQGYNTGKLHQSTVEPGVFTCRNCRKSFRIECQDITNTELFAQVYAERQARRERKKLENGK</sequence>
<proteinExistence type="predicted"/>
<accession>X0S1K7</accession>
<comment type="caution">
    <text evidence="1">The sequence shown here is derived from an EMBL/GenBank/DDBJ whole genome shotgun (WGS) entry which is preliminary data.</text>
</comment>
<dbReference type="AlphaFoldDB" id="X0S1K7"/>
<name>X0S1K7_9ZZZZ</name>
<gene>
    <name evidence="1" type="ORF">S01H1_13323</name>
</gene>
<evidence type="ECO:0000313" key="1">
    <source>
        <dbReference type="EMBL" id="GAF74939.1"/>
    </source>
</evidence>
<dbReference type="EMBL" id="BARS01006874">
    <property type="protein sequence ID" value="GAF74939.1"/>
    <property type="molecule type" value="Genomic_DNA"/>
</dbReference>
<protein>
    <recommendedName>
        <fullName evidence="2">Transposase zinc-ribbon domain-containing protein</fullName>
    </recommendedName>
</protein>